<evidence type="ECO:0000256" key="4">
    <source>
        <dbReference type="ARBA" id="ARBA00023004"/>
    </source>
</evidence>
<dbReference type="PANTHER" id="PTHR36843">
    <property type="entry name" value="HEME-DEPENDENT PEROXIDASE YWFI-RELATED"/>
    <property type="match status" value="1"/>
</dbReference>
<dbReference type="RefSeq" id="WP_272737319.1">
    <property type="nucleotide sequence ID" value="NZ_CP116942.1"/>
</dbReference>
<evidence type="ECO:0000313" key="11">
    <source>
        <dbReference type="EMBL" id="WCO67800.1"/>
    </source>
</evidence>
<comment type="cofactor">
    <cofactor evidence="9">
        <name>Fe-coproporphyrin III</name>
        <dbReference type="ChEBI" id="CHEBI:68438"/>
    </cofactor>
</comment>
<evidence type="ECO:0000256" key="8">
    <source>
        <dbReference type="ARBA" id="ARBA00049896"/>
    </source>
</evidence>
<sequence length="231" mass="25113">MSEPVVPATGQGVVHLFWRVPTADQAPVDAAAAAAAVKGAEADGVQVVPVALLGHKADVATMALGEDLWRLRDLQTDLARAGLLLADSYVSLTELSEYAKGLPEDMAQARLWPQLPPEGKPAWCFYPMSKRRWVGANWYALPYDERKELMYEHGGSGRKFAGRILQVVTGSAGVDDHEWGVTLFGQHPDDLKEVVYTMRYDTASALYGDFGTFYTGMVGELDEVLARAGVA</sequence>
<dbReference type="SUPFAM" id="SSF54909">
    <property type="entry name" value="Dimeric alpha+beta barrel"/>
    <property type="match status" value="1"/>
</dbReference>
<dbReference type="PANTHER" id="PTHR36843:SF1">
    <property type="entry name" value="COPROHEME DECARBOXYLASE"/>
    <property type="match status" value="1"/>
</dbReference>
<dbReference type="AlphaFoldDB" id="A0AAE9Y6V5"/>
<dbReference type="EMBL" id="CP116942">
    <property type="protein sequence ID" value="WCO67800.1"/>
    <property type="molecule type" value="Genomic_DNA"/>
</dbReference>
<evidence type="ECO:0000256" key="7">
    <source>
        <dbReference type="ARBA" id="ARBA00030236"/>
    </source>
</evidence>
<dbReference type="GO" id="GO:0020037">
    <property type="term" value="F:heme binding"/>
    <property type="evidence" value="ECO:0007669"/>
    <property type="project" value="InterPro"/>
</dbReference>
<dbReference type="Pfam" id="PF06778">
    <property type="entry name" value="Chlor_dismutase"/>
    <property type="match status" value="1"/>
</dbReference>
<keyword evidence="4" id="KW-0408">Iron</keyword>
<keyword evidence="12" id="KW-1185">Reference proteome</keyword>
<dbReference type="GO" id="GO:0016491">
    <property type="term" value="F:oxidoreductase activity"/>
    <property type="evidence" value="ECO:0007669"/>
    <property type="project" value="InterPro"/>
</dbReference>
<proteinExistence type="predicted"/>
<evidence type="ECO:0000256" key="3">
    <source>
        <dbReference type="ARBA" id="ARBA00022723"/>
    </source>
</evidence>
<protein>
    <recommendedName>
        <fullName evidence="1">Coproheme decarboxylase</fullName>
        <ecNumber evidence="10">1.3.98.5</ecNumber>
    </recommendedName>
    <alternativeName>
        <fullName evidence="6">Coproheme III oxidative decarboxylase</fullName>
    </alternativeName>
    <alternativeName>
        <fullName evidence="7">Hydrogen peroxide-dependent heme synthase</fullName>
    </alternativeName>
</protein>
<evidence type="ECO:0000256" key="1">
    <source>
        <dbReference type="ARBA" id="ARBA00014413"/>
    </source>
</evidence>
<evidence type="ECO:0000256" key="6">
    <source>
        <dbReference type="ARBA" id="ARBA00029882"/>
    </source>
</evidence>
<dbReference type="InterPro" id="IPR010644">
    <property type="entry name" value="ChdC/CLD"/>
</dbReference>
<gene>
    <name evidence="11" type="ORF">PO878_03560</name>
</gene>
<dbReference type="Proteomes" id="UP001216390">
    <property type="component" value="Chromosome"/>
</dbReference>
<evidence type="ECO:0000256" key="5">
    <source>
        <dbReference type="ARBA" id="ARBA00023444"/>
    </source>
</evidence>
<keyword evidence="3" id="KW-0479">Metal-binding</keyword>
<accession>A0AAE9Y6V5</accession>
<dbReference type="KEGG" id="ima:PO878_03560"/>
<evidence type="ECO:0000256" key="2">
    <source>
        <dbReference type="ARBA" id="ARBA00022617"/>
    </source>
</evidence>
<organism evidence="11 12">
    <name type="scientific">Iamia majanohamensis</name>
    <dbReference type="NCBI Taxonomy" id="467976"/>
    <lineage>
        <taxon>Bacteria</taxon>
        <taxon>Bacillati</taxon>
        <taxon>Actinomycetota</taxon>
        <taxon>Acidimicrobiia</taxon>
        <taxon>Acidimicrobiales</taxon>
        <taxon>Iamiaceae</taxon>
        <taxon>Iamia</taxon>
    </lineage>
</organism>
<name>A0AAE9Y6V5_9ACTN</name>
<keyword evidence="2" id="KW-0349">Heme</keyword>
<dbReference type="EC" id="1.3.98.5" evidence="10"/>
<dbReference type="GO" id="GO:0046872">
    <property type="term" value="F:metal ion binding"/>
    <property type="evidence" value="ECO:0007669"/>
    <property type="project" value="UniProtKB-KW"/>
</dbReference>
<comment type="catalytic activity">
    <reaction evidence="8">
        <text>Fe-coproporphyrin III + 2 H2O2 + 2 H(+) = heme b + 2 CO2 + 4 H2O</text>
        <dbReference type="Rhea" id="RHEA:56516"/>
        <dbReference type="ChEBI" id="CHEBI:15377"/>
        <dbReference type="ChEBI" id="CHEBI:15378"/>
        <dbReference type="ChEBI" id="CHEBI:16240"/>
        <dbReference type="ChEBI" id="CHEBI:16526"/>
        <dbReference type="ChEBI" id="CHEBI:60344"/>
        <dbReference type="ChEBI" id="CHEBI:68438"/>
        <dbReference type="EC" id="1.3.98.5"/>
    </reaction>
    <physiologicalReaction direction="left-to-right" evidence="8">
        <dbReference type="Rhea" id="RHEA:56517"/>
    </physiologicalReaction>
</comment>
<reference evidence="11" key="1">
    <citation type="submission" date="2023-01" db="EMBL/GenBank/DDBJ databases">
        <title>The diversity of Class Acidimicrobiia in South China Sea sediment environments and the proposal of Iamia marina sp. nov., a novel species of the genus Iamia.</title>
        <authorList>
            <person name="He Y."/>
            <person name="Tian X."/>
        </authorList>
    </citation>
    <scope>NUCLEOTIDE SEQUENCE</scope>
    <source>
        <strain evidence="11">DSM 19957</strain>
    </source>
</reference>
<evidence type="ECO:0000256" key="9">
    <source>
        <dbReference type="ARBA" id="ARBA00049935"/>
    </source>
</evidence>
<comment type="pathway">
    <text evidence="5">Porphyrin-containing compound metabolism.</text>
</comment>
<evidence type="ECO:0000256" key="10">
    <source>
        <dbReference type="ARBA" id="ARBA00050019"/>
    </source>
</evidence>
<evidence type="ECO:0000313" key="12">
    <source>
        <dbReference type="Proteomes" id="UP001216390"/>
    </source>
</evidence>
<dbReference type="Gene3D" id="3.30.70.1030">
    <property type="entry name" value="Apc35880, domain 1"/>
    <property type="match status" value="2"/>
</dbReference>
<dbReference type="InterPro" id="IPR011008">
    <property type="entry name" value="Dimeric_a/b-barrel"/>
</dbReference>